<name>A0A699TWA3_TANCI</name>
<comment type="caution">
    <text evidence="2">The sequence shown here is derived from an EMBL/GenBank/DDBJ whole genome shotgun (WGS) entry which is preliminary data.</text>
</comment>
<organism evidence="2">
    <name type="scientific">Tanacetum cinerariifolium</name>
    <name type="common">Dalmatian daisy</name>
    <name type="synonym">Chrysanthemum cinerariifolium</name>
    <dbReference type="NCBI Taxonomy" id="118510"/>
    <lineage>
        <taxon>Eukaryota</taxon>
        <taxon>Viridiplantae</taxon>
        <taxon>Streptophyta</taxon>
        <taxon>Embryophyta</taxon>
        <taxon>Tracheophyta</taxon>
        <taxon>Spermatophyta</taxon>
        <taxon>Magnoliopsida</taxon>
        <taxon>eudicotyledons</taxon>
        <taxon>Gunneridae</taxon>
        <taxon>Pentapetalae</taxon>
        <taxon>asterids</taxon>
        <taxon>campanulids</taxon>
        <taxon>Asterales</taxon>
        <taxon>Asteraceae</taxon>
        <taxon>Asteroideae</taxon>
        <taxon>Anthemideae</taxon>
        <taxon>Anthemidinae</taxon>
        <taxon>Tanacetum</taxon>
    </lineage>
</organism>
<protein>
    <submittedName>
        <fullName evidence="2">Uncharacterized protein</fullName>
    </submittedName>
</protein>
<gene>
    <name evidence="2" type="ORF">Tci_885325</name>
</gene>
<evidence type="ECO:0000256" key="1">
    <source>
        <dbReference type="SAM" id="MobiDB-lite"/>
    </source>
</evidence>
<reference evidence="2" key="1">
    <citation type="journal article" date="2019" name="Sci. Rep.">
        <title>Draft genome of Tanacetum cinerariifolium, the natural source of mosquito coil.</title>
        <authorList>
            <person name="Yamashiro T."/>
            <person name="Shiraishi A."/>
            <person name="Satake H."/>
            <person name="Nakayama K."/>
        </authorList>
    </citation>
    <scope>NUCLEOTIDE SEQUENCE</scope>
</reference>
<proteinExistence type="predicted"/>
<feature type="compositionally biased region" description="Basic residues" evidence="1">
    <location>
        <begin position="7"/>
        <end position="16"/>
    </location>
</feature>
<sequence length="69" mass="7788">MFPKAKPATKARKPIPKRNNQNHNSLPAKSVKARRAADYYRNLYVDINSAIARLVPMGYLASFTDEVLV</sequence>
<feature type="region of interest" description="Disordered" evidence="1">
    <location>
        <begin position="1"/>
        <end position="31"/>
    </location>
</feature>
<accession>A0A699TWA3</accession>
<feature type="compositionally biased region" description="Polar residues" evidence="1">
    <location>
        <begin position="18"/>
        <end position="27"/>
    </location>
</feature>
<evidence type="ECO:0000313" key="2">
    <source>
        <dbReference type="EMBL" id="GFD13356.1"/>
    </source>
</evidence>
<dbReference type="EMBL" id="BKCJ011271918">
    <property type="protein sequence ID" value="GFD13356.1"/>
    <property type="molecule type" value="Genomic_DNA"/>
</dbReference>
<dbReference type="AlphaFoldDB" id="A0A699TWA3"/>